<dbReference type="InterPro" id="IPR001660">
    <property type="entry name" value="SAM"/>
</dbReference>
<organism evidence="2 3">
    <name type="scientific">Lithospermum erythrorhizon</name>
    <name type="common">Purple gromwell</name>
    <name type="synonym">Lithospermum officinale var. erythrorhizon</name>
    <dbReference type="NCBI Taxonomy" id="34254"/>
    <lineage>
        <taxon>Eukaryota</taxon>
        <taxon>Viridiplantae</taxon>
        <taxon>Streptophyta</taxon>
        <taxon>Embryophyta</taxon>
        <taxon>Tracheophyta</taxon>
        <taxon>Spermatophyta</taxon>
        <taxon>Magnoliopsida</taxon>
        <taxon>eudicotyledons</taxon>
        <taxon>Gunneridae</taxon>
        <taxon>Pentapetalae</taxon>
        <taxon>asterids</taxon>
        <taxon>lamiids</taxon>
        <taxon>Boraginales</taxon>
        <taxon>Boraginaceae</taxon>
        <taxon>Boraginoideae</taxon>
        <taxon>Lithospermeae</taxon>
        <taxon>Lithospermum</taxon>
    </lineage>
</organism>
<dbReference type="PANTHER" id="PTHR33915:SF3">
    <property type="entry name" value="STERILE ALPHA MOTIF (SAM) DOMAIN PROTEIN"/>
    <property type="match status" value="1"/>
</dbReference>
<dbReference type="AlphaFoldDB" id="A0AAV3Q9N5"/>
<dbReference type="EMBL" id="BAABME010003983">
    <property type="protein sequence ID" value="GAA0160754.1"/>
    <property type="molecule type" value="Genomic_DNA"/>
</dbReference>
<dbReference type="InterPro" id="IPR013761">
    <property type="entry name" value="SAM/pointed_sf"/>
</dbReference>
<accession>A0AAV3Q9N5</accession>
<dbReference type="Gene3D" id="1.10.150.50">
    <property type="entry name" value="Transcription Factor, Ets-1"/>
    <property type="match status" value="1"/>
</dbReference>
<evidence type="ECO:0000313" key="2">
    <source>
        <dbReference type="EMBL" id="GAA0160754.1"/>
    </source>
</evidence>
<protein>
    <recommendedName>
        <fullName evidence="1">SAM domain-containing protein</fullName>
    </recommendedName>
</protein>
<dbReference type="PANTHER" id="PTHR33915">
    <property type="entry name" value="OSJNBA0033G05.11 PROTEIN"/>
    <property type="match status" value="1"/>
</dbReference>
<comment type="caution">
    <text evidence="2">The sequence shown here is derived from an EMBL/GenBank/DDBJ whole genome shotgun (WGS) entry which is preliminary data.</text>
</comment>
<evidence type="ECO:0000313" key="3">
    <source>
        <dbReference type="Proteomes" id="UP001454036"/>
    </source>
</evidence>
<proteinExistence type="predicted"/>
<gene>
    <name evidence="2" type="ORF">LIER_17235</name>
</gene>
<dbReference type="CDD" id="cd09487">
    <property type="entry name" value="SAM_superfamily"/>
    <property type="match status" value="1"/>
</dbReference>
<sequence length="240" mass="27311">MDWYTWLYKTNLDPSLIYEYGSTFTRNELQEDDICHFNHEFLQSMGILVAKHRLEILKLARKDVEIKPNGMTRLVSAISKTKRLLAKKLSSSNKHASPMPMSEVTPYRTQWTGALRRINGGGGGVRELSHDNKQNAFVTRRRHTMKSGPLDLRVQEKLMVTNRSLSASGPLDGKVNERIRNNNWTPRRAVGHVHVHGSTTKSGPLGVSPKINFYCKDKNGSGFEEVNSLWSLMFQDMKPT</sequence>
<name>A0AAV3Q9N5_LITER</name>
<feature type="domain" description="SAM" evidence="1">
    <location>
        <begin position="19"/>
        <end position="58"/>
    </location>
</feature>
<dbReference type="Proteomes" id="UP001454036">
    <property type="component" value="Unassembled WGS sequence"/>
</dbReference>
<evidence type="ECO:0000259" key="1">
    <source>
        <dbReference type="Pfam" id="PF07647"/>
    </source>
</evidence>
<dbReference type="Pfam" id="PF07647">
    <property type="entry name" value="SAM_2"/>
    <property type="match status" value="1"/>
</dbReference>
<reference evidence="2 3" key="1">
    <citation type="submission" date="2024-01" db="EMBL/GenBank/DDBJ databases">
        <title>The complete chloroplast genome sequence of Lithospermum erythrorhizon: insights into the phylogenetic relationship among Boraginaceae species and the maternal lineages of purple gromwells.</title>
        <authorList>
            <person name="Okada T."/>
            <person name="Watanabe K."/>
        </authorList>
    </citation>
    <scope>NUCLEOTIDE SEQUENCE [LARGE SCALE GENOMIC DNA]</scope>
</reference>
<keyword evidence="3" id="KW-1185">Reference proteome</keyword>
<dbReference type="SUPFAM" id="SSF47769">
    <property type="entry name" value="SAM/Pointed domain"/>
    <property type="match status" value="1"/>
</dbReference>